<dbReference type="PROSITE" id="PS51387">
    <property type="entry name" value="FAD_PCMH"/>
    <property type="match status" value="1"/>
</dbReference>
<gene>
    <name evidence="4" type="ORF">SAMN02745751_00054</name>
</gene>
<keyword evidence="1" id="KW-0285">Flavoprotein</keyword>
<dbReference type="OrthoDB" id="9774454at2"/>
<dbReference type="GO" id="GO:0071949">
    <property type="term" value="F:FAD binding"/>
    <property type="evidence" value="ECO:0007669"/>
    <property type="project" value="InterPro"/>
</dbReference>
<dbReference type="Proteomes" id="UP000184052">
    <property type="component" value="Unassembled WGS sequence"/>
</dbReference>
<evidence type="ECO:0000256" key="1">
    <source>
        <dbReference type="ARBA" id="ARBA00022630"/>
    </source>
</evidence>
<dbReference type="Pfam" id="PF00941">
    <property type="entry name" value="FAD_binding_5"/>
    <property type="match status" value="1"/>
</dbReference>
<dbReference type="GO" id="GO:0016491">
    <property type="term" value="F:oxidoreductase activity"/>
    <property type="evidence" value="ECO:0007669"/>
    <property type="project" value="UniProtKB-KW"/>
</dbReference>
<evidence type="ECO:0000256" key="2">
    <source>
        <dbReference type="ARBA" id="ARBA00023002"/>
    </source>
</evidence>
<dbReference type="AlphaFoldDB" id="A0A1M6AB05"/>
<dbReference type="InterPro" id="IPR016167">
    <property type="entry name" value="FAD-bd_PCMH_sub1"/>
</dbReference>
<keyword evidence="5" id="KW-1185">Reference proteome</keyword>
<feature type="domain" description="FAD-binding PCMH-type" evidence="3">
    <location>
        <begin position="2"/>
        <end position="218"/>
    </location>
</feature>
<dbReference type="SUPFAM" id="SSF56176">
    <property type="entry name" value="FAD-binding/transporter-associated domain-like"/>
    <property type="match status" value="1"/>
</dbReference>
<dbReference type="InterPro" id="IPR016169">
    <property type="entry name" value="FAD-bd_PCMH_sub2"/>
</dbReference>
<dbReference type="Gene3D" id="3.30.43.10">
    <property type="entry name" value="Uridine Diphospho-n-acetylenolpyruvylglucosamine Reductase, domain 2"/>
    <property type="match status" value="1"/>
</dbReference>
<evidence type="ECO:0000313" key="4">
    <source>
        <dbReference type="EMBL" id="SHI33651.1"/>
    </source>
</evidence>
<dbReference type="InterPro" id="IPR002346">
    <property type="entry name" value="Mopterin_DH_FAD-bd"/>
</dbReference>
<accession>A0A1M6AB05</accession>
<proteinExistence type="predicted"/>
<dbReference type="InterPro" id="IPR051312">
    <property type="entry name" value="Diverse_Substr_Oxidored"/>
</dbReference>
<sequence>MILDSKLKYHAPKTMNELVSLWKNTENSKILGGGTDLIPLMKYGVKDPDCLLSISKLEEAKGIAEDDDHLSIGAHVTLEEISKNRSILKHFPSLAYSARCVASPQIRNTATIGGNIMQDRRCIYYNQTDSWRSSIAPCFKTGGNVCHQAPNSPVCKALYYSDVAPVLMALEAEAIVVEKGSEKAMAVSELVASHVSLNGTTEETDILVLRFILKKDASSTNSFYKYSIRQSIDFPVLNIAVNYRKPAKDGQKNVLNIIAGAAGPGPIKLEETEKNVLEHIISGNMSLEELCDNAIEEITKKSNLVRETGLSIQAKRKYLKNIVHAVKDLIDTVDRT</sequence>
<dbReference type="Gene3D" id="3.30.465.10">
    <property type="match status" value="1"/>
</dbReference>
<organism evidence="4 5">
    <name type="scientific">Dethiosulfatibacter aminovorans DSM 17477</name>
    <dbReference type="NCBI Taxonomy" id="1121476"/>
    <lineage>
        <taxon>Bacteria</taxon>
        <taxon>Bacillati</taxon>
        <taxon>Bacillota</taxon>
        <taxon>Tissierellia</taxon>
        <taxon>Dethiosulfatibacter</taxon>
    </lineage>
</organism>
<keyword evidence="2" id="KW-0560">Oxidoreductase</keyword>
<dbReference type="STRING" id="1121476.SAMN02745751_00054"/>
<dbReference type="Gene3D" id="3.30.390.50">
    <property type="entry name" value="CO dehydrogenase flavoprotein, C-terminal domain"/>
    <property type="match status" value="1"/>
</dbReference>
<dbReference type="EMBL" id="FQZL01000004">
    <property type="protein sequence ID" value="SHI33651.1"/>
    <property type="molecule type" value="Genomic_DNA"/>
</dbReference>
<evidence type="ECO:0000259" key="3">
    <source>
        <dbReference type="PROSITE" id="PS51387"/>
    </source>
</evidence>
<dbReference type="PANTHER" id="PTHR42659">
    <property type="entry name" value="XANTHINE DEHYDROGENASE SUBUNIT C-RELATED"/>
    <property type="match status" value="1"/>
</dbReference>
<name>A0A1M6AB05_9FIRM</name>
<dbReference type="InterPro" id="IPR036318">
    <property type="entry name" value="FAD-bd_PCMH-like_sf"/>
</dbReference>
<protein>
    <submittedName>
        <fullName evidence="4">4-hydroxybenzoyl-CoA reductase subunit beta</fullName>
    </submittedName>
</protein>
<dbReference type="RefSeq" id="WP_073045388.1">
    <property type="nucleotide sequence ID" value="NZ_FQZL01000004.1"/>
</dbReference>
<evidence type="ECO:0000313" key="5">
    <source>
        <dbReference type="Proteomes" id="UP000184052"/>
    </source>
</evidence>
<reference evidence="4 5" key="1">
    <citation type="submission" date="2016-11" db="EMBL/GenBank/DDBJ databases">
        <authorList>
            <person name="Jaros S."/>
            <person name="Januszkiewicz K."/>
            <person name="Wedrychowicz H."/>
        </authorList>
    </citation>
    <scope>NUCLEOTIDE SEQUENCE [LARGE SCALE GENOMIC DNA]</scope>
    <source>
        <strain evidence="4 5">DSM 17477</strain>
    </source>
</reference>
<dbReference type="InterPro" id="IPR016166">
    <property type="entry name" value="FAD-bd_PCMH"/>
</dbReference>
<dbReference type="PANTHER" id="PTHR42659:SF9">
    <property type="entry name" value="XANTHINE DEHYDROGENASE FAD-BINDING SUBUNIT XDHB-RELATED"/>
    <property type="match status" value="1"/>
</dbReference>